<dbReference type="GeneID" id="74941711"/>
<accession>A0A9E7R517</accession>
<name>A0A9E7R517_9EURY</name>
<keyword evidence="4" id="KW-1185">Reference proteome</keyword>
<evidence type="ECO:0000313" key="3">
    <source>
        <dbReference type="EMBL" id="UWM55601.1"/>
    </source>
</evidence>
<organism evidence="3 4">
    <name type="scientific">Salinirubellus salinus</name>
    <dbReference type="NCBI Taxonomy" id="1364945"/>
    <lineage>
        <taxon>Archaea</taxon>
        <taxon>Methanobacteriati</taxon>
        <taxon>Methanobacteriota</taxon>
        <taxon>Stenosarchaea group</taxon>
        <taxon>Halobacteria</taxon>
        <taxon>Halobacteriales</taxon>
        <taxon>Natronomonadaceae</taxon>
        <taxon>Salinirubellus</taxon>
    </lineage>
</organism>
<protein>
    <submittedName>
        <fullName evidence="3">Metal-dependent hydrolase</fullName>
    </submittedName>
</protein>
<sequence length="254" mass="26932">MPSSVVHVGFALLLAAGLLGSAYDRRALAVVAGAVVFADLDVFTSLVVEGSHRAMFHTLLVPLFVGTYLYADTHWRESSLVRARVGDRGVRVAWVAIAAFCLSAVGLDLFTAAGVNPFYPLFDQFYAFNGQVTWSSVDGLTQTFVQVGQQSPDSTAGGGAGRTTVDVGQKGTSQEYRVGSGIDPSRGPEPANVERVFPVVYNGWQTFLTLTGLLVTTVKLRGLPAWTAARTGRGQGEVPSTEPSETGDVEATDD</sequence>
<evidence type="ECO:0000256" key="2">
    <source>
        <dbReference type="SAM" id="Phobius"/>
    </source>
</evidence>
<dbReference type="KEGG" id="ssai:N0B31_04775"/>
<proteinExistence type="predicted"/>
<dbReference type="GO" id="GO:0016787">
    <property type="term" value="F:hydrolase activity"/>
    <property type="evidence" value="ECO:0007669"/>
    <property type="project" value="UniProtKB-KW"/>
</dbReference>
<keyword evidence="2" id="KW-0472">Membrane</keyword>
<dbReference type="Proteomes" id="UP001057580">
    <property type="component" value="Chromosome"/>
</dbReference>
<dbReference type="RefSeq" id="WP_260594701.1">
    <property type="nucleotide sequence ID" value="NZ_CP104003.1"/>
</dbReference>
<keyword evidence="2" id="KW-1133">Transmembrane helix</keyword>
<dbReference type="EMBL" id="CP104003">
    <property type="protein sequence ID" value="UWM55601.1"/>
    <property type="molecule type" value="Genomic_DNA"/>
</dbReference>
<feature type="transmembrane region" description="Helical" evidence="2">
    <location>
        <begin position="92"/>
        <end position="115"/>
    </location>
</feature>
<dbReference type="AlphaFoldDB" id="A0A9E7R517"/>
<dbReference type="InterPro" id="IPR007404">
    <property type="entry name" value="YdjM-like"/>
</dbReference>
<feature type="region of interest" description="Disordered" evidence="1">
    <location>
        <begin position="230"/>
        <end position="254"/>
    </location>
</feature>
<evidence type="ECO:0000256" key="1">
    <source>
        <dbReference type="SAM" id="MobiDB-lite"/>
    </source>
</evidence>
<feature type="transmembrane region" description="Helical" evidence="2">
    <location>
        <begin position="54"/>
        <end position="71"/>
    </location>
</feature>
<reference evidence="3" key="1">
    <citation type="submission" date="2022-09" db="EMBL/GenBank/DDBJ databases">
        <title>Diverse halophilic archaea isolated from saline environments.</title>
        <authorList>
            <person name="Cui H.-L."/>
        </authorList>
    </citation>
    <scope>NUCLEOTIDE SEQUENCE</scope>
    <source>
        <strain evidence="3">ZS-35-S2</strain>
    </source>
</reference>
<gene>
    <name evidence="3" type="ORF">N0B31_04775</name>
</gene>
<feature type="compositionally biased region" description="Acidic residues" evidence="1">
    <location>
        <begin position="245"/>
        <end position="254"/>
    </location>
</feature>
<feature type="region of interest" description="Disordered" evidence="1">
    <location>
        <begin position="150"/>
        <end position="189"/>
    </location>
</feature>
<dbReference type="Pfam" id="PF04307">
    <property type="entry name" value="YdjM"/>
    <property type="match status" value="1"/>
</dbReference>
<evidence type="ECO:0000313" key="4">
    <source>
        <dbReference type="Proteomes" id="UP001057580"/>
    </source>
</evidence>
<keyword evidence="2" id="KW-0812">Transmembrane</keyword>
<keyword evidence="3" id="KW-0378">Hydrolase</keyword>